<dbReference type="RefSeq" id="WP_211975827.1">
    <property type="nucleotide sequence ID" value="NZ_CBFHAM010000002.1"/>
</dbReference>
<evidence type="ECO:0000259" key="4">
    <source>
        <dbReference type="PROSITE" id="PS51161"/>
    </source>
</evidence>
<keyword evidence="6" id="KW-1185">Reference proteome</keyword>
<dbReference type="CDD" id="cd22308">
    <property type="entry name" value="Af1548-like"/>
    <property type="match status" value="1"/>
</dbReference>
<comment type="caution">
    <text evidence="5">The sequence shown here is derived from an EMBL/GenBank/DDBJ whole genome shotgun (WGS) entry which is preliminary data.</text>
</comment>
<name>A0ABS5J647_9BACT</name>
<keyword evidence="5" id="KW-0255">Endonuclease</keyword>
<dbReference type="Proteomes" id="UP000676386">
    <property type="component" value="Unassembled WGS sequence"/>
</dbReference>
<dbReference type="GO" id="GO:0016787">
    <property type="term" value="F:hydrolase activity"/>
    <property type="evidence" value="ECO:0007669"/>
    <property type="project" value="UniProtKB-KW"/>
</dbReference>
<keyword evidence="1 3" id="KW-0547">Nucleotide-binding</keyword>
<keyword evidence="5" id="KW-0378">Hydrolase</keyword>
<evidence type="ECO:0000313" key="5">
    <source>
        <dbReference type="EMBL" id="MBS0030691.1"/>
    </source>
</evidence>
<dbReference type="InterPro" id="IPR011856">
    <property type="entry name" value="tRNA_endonuc-like_dom_sf"/>
</dbReference>
<organism evidence="5 6">
    <name type="scientific">Chitinophaga hostae</name>
    <dbReference type="NCBI Taxonomy" id="2831022"/>
    <lineage>
        <taxon>Bacteria</taxon>
        <taxon>Pseudomonadati</taxon>
        <taxon>Bacteroidota</taxon>
        <taxon>Chitinophagia</taxon>
        <taxon>Chitinophagales</taxon>
        <taxon>Chitinophagaceae</taxon>
        <taxon>Chitinophaga</taxon>
    </lineage>
</organism>
<evidence type="ECO:0000256" key="3">
    <source>
        <dbReference type="PROSITE-ProRule" id="PRU00492"/>
    </source>
</evidence>
<reference evidence="5 6" key="1">
    <citation type="submission" date="2021-04" db="EMBL/GenBank/DDBJ databases">
        <title>Chitinophaga sp. nov., isolated from the rhizosphere soil.</title>
        <authorList>
            <person name="He S."/>
        </authorList>
    </citation>
    <scope>NUCLEOTIDE SEQUENCE [LARGE SCALE GENOMIC DNA]</scope>
    <source>
        <strain evidence="5 6">2R12</strain>
    </source>
</reference>
<proteinExistence type="predicted"/>
<evidence type="ECO:0000256" key="2">
    <source>
        <dbReference type="ARBA" id="ARBA00022840"/>
    </source>
</evidence>
<accession>A0ABS5J647</accession>
<protein>
    <submittedName>
        <fullName evidence="5">Restriction endonuclease</fullName>
        <ecNumber evidence="5">3.1.21.-</ecNumber>
    </submittedName>
</protein>
<dbReference type="EC" id="3.1.21.-" evidence="5"/>
<sequence>MEDKQPAIFVTKSNGASVPFSSEKIKQSLKRSGAAPELIEQILNELYKQVYPDMSTHLIYKAAYDILKKSSGQVAGRYRLKQAIFELGPSGFPFEQYIAELFRQAGYSATTNQLMTGHCIAHEVDIYAVKGKRTYIIECKYHQLQGTHCDVKIPLYIQSRFKDIEWKIKEMSNKQQQAYQGWLITNTRITSDATQYASCIGLNMLSWDYPAGKGLKDVIDKTGLYPITCLATLSHHEKYMLLQQGVVLCRTLIEKPAHLSAANITGLRYQIALTEARHLCEHIRKLEWV</sequence>
<dbReference type="GO" id="GO:0004519">
    <property type="term" value="F:endonuclease activity"/>
    <property type="evidence" value="ECO:0007669"/>
    <property type="project" value="UniProtKB-KW"/>
</dbReference>
<keyword evidence="2 3" id="KW-0067">ATP-binding</keyword>
<gene>
    <name evidence="5" type="ORF">KE626_25420</name>
</gene>
<dbReference type="PROSITE" id="PS51161">
    <property type="entry name" value="ATP_CONE"/>
    <property type="match status" value="1"/>
</dbReference>
<dbReference type="Gene3D" id="3.40.1350.10">
    <property type="match status" value="1"/>
</dbReference>
<evidence type="ECO:0000313" key="6">
    <source>
        <dbReference type="Proteomes" id="UP000676386"/>
    </source>
</evidence>
<dbReference type="InterPro" id="IPR011335">
    <property type="entry name" value="Restrct_endonuc-II-like"/>
</dbReference>
<dbReference type="Pfam" id="PF03477">
    <property type="entry name" value="ATP-cone"/>
    <property type="match status" value="1"/>
</dbReference>
<dbReference type="InterPro" id="IPR005144">
    <property type="entry name" value="ATP-cone_dom"/>
</dbReference>
<dbReference type="EMBL" id="JAGTXB010000016">
    <property type="protein sequence ID" value="MBS0030691.1"/>
    <property type="molecule type" value="Genomic_DNA"/>
</dbReference>
<feature type="domain" description="ATP-cone" evidence="4">
    <location>
        <begin position="8"/>
        <end position="89"/>
    </location>
</feature>
<keyword evidence="5" id="KW-0540">Nuclease</keyword>
<evidence type="ECO:0000256" key="1">
    <source>
        <dbReference type="ARBA" id="ARBA00022741"/>
    </source>
</evidence>
<dbReference type="SUPFAM" id="SSF52980">
    <property type="entry name" value="Restriction endonuclease-like"/>
    <property type="match status" value="1"/>
</dbReference>